<reference evidence="1 2" key="1">
    <citation type="submission" date="2014-12" db="EMBL/GenBank/DDBJ databases">
        <title>Complete genome sequence of Francisella guanzhouensis strain 08HL01032 isolated from air-conditioning system in China.</title>
        <authorList>
            <person name="Svensson D."/>
            <person name="Ohrman C."/>
            <person name="Backman S."/>
            <person name="Karlsson E."/>
            <person name="Nilsson E."/>
            <person name="Bystrom M."/>
            <person name="Larkeryd A."/>
            <person name="Stenberg P."/>
            <person name="Scholtz H.C."/>
            <person name="Forsman M."/>
            <person name="Sjodin A."/>
        </authorList>
    </citation>
    <scope>NUCLEOTIDE SEQUENCE [LARGE SCALE GENOMIC DNA]</scope>
    <source>
        <strain evidence="1 2">08HL01032</strain>
    </source>
</reference>
<dbReference type="KEGG" id="fgu:SD28_01925"/>
<sequence>MSREPKSLQDQMTLDAAKKGYGRKKIENLNDPKYKGMDKMELVGKSKHTNRNSTVHYVRDPLTGELHDFKFTNHFY</sequence>
<proteinExistence type="predicted"/>
<evidence type="ECO:0000313" key="1">
    <source>
        <dbReference type="EMBL" id="AJC48496.1"/>
    </source>
</evidence>
<organism evidence="1 2">
    <name type="scientific">Allofrancisella guangzhouensis</name>
    <dbReference type="NCBI Taxonomy" id="594679"/>
    <lineage>
        <taxon>Bacteria</taxon>
        <taxon>Pseudomonadati</taxon>
        <taxon>Pseudomonadota</taxon>
        <taxon>Gammaproteobacteria</taxon>
        <taxon>Thiotrichales</taxon>
        <taxon>Francisellaceae</taxon>
        <taxon>Allofrancisella</taxon>
    </lineage>
</organism>
<dbReference type="STRING" id="594679.SD28_01925"/>
<evidence type="ECO:0000313" key="2">
    <source>
        <dbReference type="Proteomes" id="UP000031104"/>
    </source>
</evidence>
<dbReference type="AlphaFoldDB" id="A0A0A8E8N0"/>
<accession>A0A0A8E8N0</accession>
<protein>
    <submittedName>
        <fullName evidence="1">Uncharacterized protein</fullName>
    </submittedName>
</protein>
<dbReference type="HOGENOM" id="CLU_2536365_0_0_6"/>
<gene>
    <name evidence="1" type="ORF">SD28_01925</name>
</gene>
<dbReference type="EMBL" id="CP010427">
    <property type="protein sequence ID" value="AJC48496.1"/>
    <property type="molecule type" value="Genomic_DNA"/>
</dbReference>
<keyword evidence="2" id="KW-1185">Reference proteome</keyword>
<name>A0A0A8E8N0_9GAMM</name>
<dbReference type="Proteomes" id="UP000031104">
    <property type="component" value="Chromosome"/>
</dbReference>